<dbReference type="PROSITE" id="PS50126">
    <property type="entry name" value="S1"/>
    <property type="match status" value="2"/>
</dbReference>
<dbReference type="InterPro" id="IPR050437">
    <property type="entry name" value="Ribos_protein_bS1-like"/>
</dbReference>
<evidence type="ECO:0000259" key="5">
    <source>
        <dbReference type="PROSITE" id="PS50126"/>
    </source>
</evidence>
<feature type="region of interest" description="Disordered" evidence="4">
    <location>
        <begin position="194"/>
        <end position="223"/>
    </location>
</feature>
<accession>X1BMX0</accession>
<dbReference type="InterPro" id="IPR012340">
    <property type="entry name" value="NA-bd_OB-fold"/>
</dbReference>
<dbReference type="AlphaFoldDB" id="X1BMX0"/>
<dbReference type="PANTHER" id="PTHR10724">
    <property type="entry name" value="30S RIBOSOMAL PROTEIN S1"/>
    <property type="match status" value="1"/>
</dbReference>
<name>X1BMX0_9ZZZZ</name>
<gene>
    <name evidence="6" type="ORF">S01H4_43236</name>
</gene>
<dbReference type="GO" id="GO:0022627">
    <property type="term" value="C:cytosolic small ribosomal subunit"/>
    <property type="evidence" value="ECO:0007669"/>
    <property type="project" value="TreeGrafter"/>
</dbReference>
<evidence type="ECO:0000313" key="6">
    <source>
        <dbReference type="EMBL" id="GAG97289.1"/>
    </source>
</evidence>
<feature type="region of interest" description="Disordered" evidence="4">
    <location>
        <begin position="1"/>
        <end position="25"/>
    </location>
</feature>
<dbReference type="Pfam" id="PF00575">
    <property type="entry name" value="S1"/>
    <property type="match status" value="2"/>
</dbReference>
<dbReference type="GO" id="GO:0003735">
    <property type="term" value="F:structural constituent of ribosome"/>
    <property type="evidence" value="ECO:0007669"/>
    <property type="project" value="TreeGrafter"/>
</dbReference>
<reference evidence="6" key="1">
    <citation type="journal article" date="2014" name="Front. Microbiol.">
        <title>High frequency of phylogenetically diverse reductive dehalogenase-homologous genes in deep subseafloor sedimentary metagenomes.</title>
        <authorList>
            <person name="Kawai M."/>
            <person name="Futagami T."/>
            <person name="Toyoda A."/>
            <person name="Takaki Y."/>
            <person name="Nishi S."/>
            <person name="Hori S."/>
            <person name="Arai W."/>
            <person name="Tsubouchi T."/>
            <person name="Morono Y."/>
            <person name="Uchiyama I."/>
            <person name="Ito T."/>
            <person name="Fujiyama A."/>
            <person name="Inagaki F."/>
            <person name="Takami H."/>
        </authorList>
    </citation>
    <scope>NUCLEOTIDE SEQUENCE</scope>
    <source>
        <strain evidence="6">Expedition CK06-06</strain>
    </source>
</reference>
<evidence type="ECO:0000256" key="2">
    <source>
        <dbReference type="ARBA" id="ARBA00022980"/>
    </source>
</evidence>
<dbReference type="CDD" id="cd05687">
    <property type="entry name" value="S1_RPS1_repeat_ec1_hs1"/>
    <property type="match status" value="1"/>
</dbReference>
<dbReference type="Gene3D" id="2.40.50.140">
    <property type="entry name" value="Nucleic acid-binding proteins"/>
    <property type="match status" value="2"/>
</dbReference>
<proteinExistence type="inferred from homology"/>
<evidence type="ECO:0000256" key="3">
    <source>
        <dbReference type="ARBA" id="ARBA00023274"/>
    </source>
</evidence>
<keyword evidence="2" id="KW-0689">Ribosomal protein</keyword>
<protein>
    <recommendedName>
        <fullName evidence="5">S1 motif domain-containing protein</fullName>
    </recommendedName>
</protein>
<keyword evidence="3" id="KW-0687">Ribonucleoprotein</keyword>
<organism evidence="6">
    <name type="scientific">marine sediment metagenome</name>
    <dbReference type="NCBI Taxonomy" id="412755"/>
    <lineage>
        <taxon>unclassified sequences</taxon>
        <taxon>metagenomes</taxon>
        <taxon>ecological metagenomes</taxon>
    </lineage>
</organism>
<dbReference type="GO" id="GO:0003729">
    <property type="term" value="F:mRNA binding"/>
    <property type="evidence" value="ECO:0007669"/>
    <property type="project" value="TreeGrafter"/>
</dbReference>
<dbReference type="InterPro" id="IPR035104">
    <property type="entry name" value="Ribosomal_protein_S1-like"/>
</dbReference>
<evidence type="ECO:0000256" key="1">
    <source>
        <dbReference type="ARBA" id="ARBA00006767"/>
    </source>
</evidence>
<feature type="domain" description="S1 motif" evidence="5">
    <location>
        <begin position="130"/>
        <end position="196"/>
    </location>
</feature>
<dbReference type="InterPro" id="IPR003029">
    <property type="entry name" value="S1_domain"/>
</dbReference>
<dbReference type="SUPFAM" id="SSF50249">
    <property type="entry name" value="Nucleic acid-binding proteins"/>
    <property type="match status" value="2"/>
</dbReference>
<dbReference type="GO" id="GO:0006412">
    <property type="term" value="P:translation"/>
    <property type="evidence" value="ECO:0007669"/>
    <property type="project" value="TreeGrafter"/>
</dbReference>
<dbReference type="CDD" id="cd04465">
    <property type="entry name" value="S1_RPS1_repeat_ec2_hs2"/>
    <property type="match status" value="1"/>
</dbReference>
<dbReference type="SMART" id="SM00316">
    <property type="entry name" value="S1"/>
    <property type="match status" value="2"/>
</dbReference>
<evidence type="ECO:0000256" key="4">
    <source>
        <dbReference type="SAM" id="MobiDB-lite"/>
    </source>
</evidence>
<comment type="caution">
    <text evidence="6">The sequence shown here is derived from an EMBL/GenBank/DDBJ whole genome shotgun (WGS) entry which is preliminary data.</text>
</comment>
<dbReference type="PRINTS" id="PR00681">
    <property type="entry name" value="RIBOSOMALS1"/>
</dbReference>
<feature type="compositionally biased region" description="Basic and acidic residues" evidence="4">
    <location>
        <begin position="1"/>
        <end position="24"/>
    </location>
</feature>
<dbReference type="PANTHER" id="PTHR10724:SF7">
    <property type="entry name" value="SMALL RIBOSOMAL SUBUNIT PROTEIN BS1C"/>
    <property type="match status" value="1"/>
</dbReference>
<comment type="similarity">
    <text evidence="1">Belongs to the bacterial ribosomal protein bS1 family.</text>
</comment>
<feature type="compositionally biased region" description="Basic residues" evidence="4">
    <location>
        <begin position="197"/>
        <end position="223"/>
    </location>
</feature>
<dbReference type="EMBL" id="BART01023833">
    <property type="protein sequence ID" value="GAG97289.1"/>
    <property type="molecule type" value="Genomic_DNA"/>
</dbReference>
<sequence>MGEGDKDFPEQRAEHSEKVAKDTLTDLEPTDMNEAYAQTLKAFEEGEILKGKVVRISRDDVFVDIGYKSEGIISIKEFMEPTGEISVKSGDDIDVYLERKENQDGLVVLSKVMADKKYVWGTLNRVYKNKETIEGTITRQVRGGLMVELGGIEGFLPSSQVGLFHAPNPKELIGQKISVRVIKFIKRMRNIVVSHRSSSKRRGTKNGRRCGKRFKRGKRARAP</sequence>
<feature type="domain" description="S1 motif" evidence="5">
    <location>
        <begin position="46"/>
        <end position="112"/>
    </location>
</feature>